<proteinExistence type="predicted"/>
<evidence type="ECO:0000313" key="4">
    <source>
        <dbReference type="EMBL" id="WFC07010.1"/>
    </source>
</evidence>
<evidence type="ECO:0000256" key="1">
    <source>
        <dbReference type="SAM" id="MobiDB-lite"/>
    </source>
</evidence>
<dbReference type="EMBL" id="CP097327">
    <property type="protein sequence ID" value="USB38076.1"/>
    <property type="molecule type" value="Genomic_DNA"/>
</dbReference>
<organism evidence="4 6">
    <name type="scientific">Providencia vermicola</name>
    <dbReference type="NCBI Taxonomy" id="333965"/>
    <lineage>
        <taxon>Bacteria</taxon>
        <taxon>Pseudomonadati</taxon>
        <taxon>Pseudomonadota</taxon>
        <taxon>Gammaproteobacteria</taxon>
        <taxon>Enterobacterales</taxon>
        <taxon>Morganellaceae</taxon>
        <taxon>Providencia</taxon>
    </lineage>
</organism>
<reference evidence="4" key="2">
    <citation type="submission" date="2023-01" db="EMBL/GenBank/DDBJ databases">
        <title>The prevalence of carbapenem-resistant bacteria in aquaculture in China and the genetic diversity of carbapenem-resistant genes.</title>
        <authorList>
            <person name="Wen R."/>
        </authorList>
    </citation>
    <scope>NUCLEOTIDE SEQUENCE</scope>
    <source>
        <strain evidence="4">PVA41-chromosome</strain>
    </source>
</reference>
<evidence type="ECO:0000313" key="6">
    <source>
        <dbReference type="Proteomes" id="UP001222403"/>
    </source>
</evidence>
<dbReference type="Proteomes" id="UP001222403">
    <property type="component" value="Chromosome"/>
</dbReference>
<gene>
    <name evidence="3" type="ORF">M5J11_06265</name>
    <name evidence="4" type="ORF">PG365_01090</name>
</gene>
<keyword evidence="5" id="KW-1185">Reference proteome</keyword>
<evidence type="ECO:0000313" key="5">
    <source>
        <dbReference type="Proteomes" id="UP001057142"/>
    </source>
</evidence>
<keyword evidence="2" id="KW-0472">Membrane</keyword>
<feature type="region of interest" description="Disordered" evidence="1">
    <location>
        <begin position="1"/>
        <end position="36"/>
    </location>
</feature>
<sequence length="188" mass="21850">MKSKDVMMNELEERSTQRDDHKVLSQNTPNSPLNDNRELKPAGFGGWLILPMLGIIISLFYLPYTFWRSYAATFEYWGLLTDPLSPSFMPMFKELIYFEVLGNIIVYGTLLFLCYLFFTKKKLTIKVIIFFYVFSLVLVIADVILVKELLSVPVDDDDTRNIIRAMSACAIWIPYFLKSVRVKNTFVN</sequence>
<dbReference type="InterPro" id="IPR019690">
    <property type="entry name" value="DUF2569"/>
</dbReference>
<feature type="transmembrane region" description="Helical" evidence="2">
    <location>
        <begin position="125"/>
        <end position="146"/>
    </location>
</feature>
<evidence type="ECO:0000313" key="3">
    <source>
        <dbReference type="EMBL" id="USB38076.1"/>
    </source>
</evidence>
<reference evidence="3" key="1">
    <citation type="journal article" date="2022" name="Front. Microbiol.">
        <title>Identification of a novel aminoglycoside O-nucleotidyltransferase AadA33 in Providencia vermicola.</title>
        <authorList>
            <person name="Feng C."/>
            <person name="Gao M."/>
            <person name="Jiang W."/>
            <person name="Shi W."/>
            <person name="Li A."/>
            <person name="Liu S."/>
            <person name="Zhang L."/>
            <person name="Zhang X."/>
            <person name="Li Q."/>
            <person name="Lin H."/>
            <person name="Lu J."/>
            <person name="Li K."/>
            <person name="Zhang H."/>
            <person name="Hu Y."/>
            <person name="Bao Q."/>
            <person name="Lin X."/>
        </authorList>
    </citation>
    <scope>NUCLEOTIDE SEQUENCE</scope>
    <source>
        <strain evidence="3">P13</strain>
    </source>
</reference>
<keyword evidence="2" id="KW-0812">Transmembrane</keyword>
<feature type="transmembrane region" description="Helical" evidence="2">
    <location>
        <begin position="95"/>
        <end position="118"/>
    </location>
</feature>
<feature type="transmembrane region" description="Helical" evidence="2">
    <location>
        <begin position="161"/>
        <end position="177"/>
    </location>
</feature>
<accession>A0AAX3S1B5</accession>
<feature type="compositionally biased region" description="Polar residues" evidence="1">
    <location>
        <begin position="24"/>
        <end position="34"/>
    </location>
</feature>
<feature type="compositionally biased region" description="Basic and acidic residues" evidence="1">
    <location>
        <begin position="1"/>
        <end position="23"/>
    </location>
</feature>
<dbReference type="AlphaFoldDB" id="A0AAX3S1B5"/>
<dbReference type="EMBL" id="CP116222">
    <property type="protein sequence ID" value="WFC07010.1"/>
    <property type="molecule type" value="Genomic_DNA"/>
</dbReference>
<dbReference type="Pfam" id="PF10754">
    <property type="entry name" value="DUF2569"/>
    <property type="match status" value="1"/>
</dbReference>
<feature type="transmembrane region" description="Helical" evidence="2">
    <location>
        <begin position="44"/>
        <end position="64"/>
    </location>
</feature>
<protein>
    <submittedName>
        <fullName evidence="4">DUF2569 domain-containing protein</fullName>
    </submittedName>
</protein>
<keyword evidence="2" id="KW-1133">Transmembrane helix</keyword>
<dbReference type="RefSeq" id="WP_231131839.1">
    <property type="nucleotide sequence ID" value="NZ_CP097327.1"/>
</dbReference>
<name>A0AAX3S1B5_9GAMM</name>
<dbReference type="Proteomes" id="UP001057142">
    <property type="component" value="Chromosome"/>
</dbReference>
<evidence type="ECO:0000256" key="2">
    <source>
        <dbReference type="SAM" id="Phobius"/>
    </source>
</evidence>